<dbReference type="AlphaFoldDB" id="A0A023HHF1"/>
<comment type="similarity">
    <text evidence="2 12">Belongs to the complex I subunit 1 family.</text>
</comment>
<dbReference type="PROSITE" id="PS00667">
    <property type="entry name" value="COMPLEX1_ND1_1"/>
    <property type="match status" value="1"/>
</dbReference>
<evidence type="ECO:0000256" key="3">
    <source>
        <dbReference type="ARBA" id="ARBA00012944"/>
    </source>
</evidence>
<sequence length="317" mass="35342">MPPLPYTTNLLMISASALMAVAFLTLLERKTLSYMQLRKGPNTVGPHGIIQPLADGMKLLLKEPIRPKKSSPTAFTAAPMMALTLALFLWNTLPMPHPVLSLNLGLLLLMATSSMTVYSTLWSGWASNSKYALMGALRAVAQMISYEVTLGLILMCLAIQTGGYNLELFSTTQERLCLIIPAWPLMMMWYISTLAETNRSPFDLTEGESELVSGFNVEYTGGMFALLFLAEYTNIILMNTLTCILFLNPGCTKTNTFTTLLMMESALLTMGFLWIRASYPRFRYDQLMQLLWKQFLPMTLTMCLLYTTAPLTLAALS</sequence>
<evidence type="ECO:0000256" key="4">
    <source>
        <dbReference type="ARBA" id="ARBA00021009"/>
    </source>
</evidence>
<evidence type="ECO:0000256" key="5">
    <source>
        <dbReference type="ARBA" id="ARBA00022660"/>
    </source>
</evidence>
<dbReference type="HAMAP" id="MF_01350">
    <property type="entry name" value="NDH1_NuoH"/>
    <property type="match status" value="1"/>
</dbReference>
<evidence type="ECO:0000256" key="9">
    <source>
        <dbReference type="ARBA" id="ARBA00023027"/>
    </source>
</evidence>
<dbReference type="EC" id="7.1.1.2" evidence="3 13"/>
<dbReference type="GO" id="GO:0009060">
    <property type="term" value="P:aerobic respiration"/>
    <property type="evidence" value="ECO:0007669"/>
    <property type="project" value="TreeGrafter"/>
</dbReference>
<dbReference type="PROSITE" id="PS00668">
    <property type="entry name" value="COMPLEX1_ND1_2"/>
    <property type="match status" value="1"/>
</dbReference>
<proteinExistence type="inferred from homology"/>
<feature type="transmembrane region" description="Helical" evidence="14">
    <location>
        <begin position="139"/>
        <end position="160"/>
    </location>
</feature>
<dbReference type="Pfam" id="PF00146">
    <property type="entry name" value="NADHdh"/>
    <property type="match status" value="1"/>
</dbReference>
<evidence type="ECO:0000256" key="1">
    <source>
        <dbReference type="ARBA" id="ARBA00004141"/>
    </source>
</evidence>
<dbReference type="InterPro" id="IPR018086">
    <property type="entry name" value="NADH_UbQ_OxRdtase_su1_CS"/>
</dbReference>
<keyword evidence="8 14" id="KW-1133">Transmembrane helix</keyword>
<accession>A0A023HHF1</accession>
<evidence type="ECO:0000256" key="2">
    <source>
        <dbReference type="ARBA" id="ARBA00010535"/>
    </source>
</evidence>
<feature type="transmembrane region" description="Helical" evidence="14">
    <location>
        <begin position="254"/>
        <end position="275"/>
    </location>
</feature>
<comment type="subcellular location">
    <subcellularLocation>
        <location evidence="1">Membrane</location>
        <topology evidence="1">Multi-pass membrane protein</topology>
    </subcellularLocation>
    <subcellularLocation>
        <location evidence="12">Mitochondrion inner membrane</location>
        <topology evidence="12">Multi-pass membrane protein</topology>
    </subcellularLocation>
</comment>
<evidence type="ECO:0000256" key="13">
    <source>
        <dbReference type="RuleBase" id="RU000473"/>
    </source>
</evidence>
<comment type="catalytic activity">
    <reaction evidence="11 13">
        <text>a ubiquinone + NADH + 5 H(+)(in) = a ubiquinol + NAD(+) + 4 H(+)(out)</text>
        <dbReference type="Rhea" id="RHEA:29091"/>
        <dbReference type="Rhea" id="RHEA-COMP:9565"/>
        <dbReference type="Rhea" id="RHEA-COMP:9566"/>
        <dbReference type="ChEBI" id="CHEBI:15378"/>
        <dbReference type="ChEBI" id="CHEBI:16389"/>
        <dbReference type="ChEBI" id="CHEBI:17976"/>
        <dbReference type="ChEBI" id="CHEBI:57540"/>
        <dbReference type="ChEBI" id="CHEBI:57945"/>
        <dbReference type="EC" id="7.1.1.2"/>
    </reaction>
</comment>
<dbReference type="GO" id="GO:0005743">
    <property type="term" value="C:mitochondrial inner membrane"/>
    <property type="evidence" value="ECO:0007669"/>
    <property type="project" value="UniProtKB-SubCell"/>
</dbReference>
<organism evidence="15">
    <name type="scientific">Rieppeleon brevicaudatus</name>
    <name type="common">Bearded pygmy chameleon</name>
    <name type="synonym">Rhampholeon brevicaudatus</name>
    <dbReference type="NCBI Taxonomy" id="338556"/>
    <lineage>
        <taxon>Eukaryota</taxon>
        <taxon>Metazoa</taxon>
        <taxon>Chordata</taxon>
        <taxon>Craniata</taxon>
        <taxon>Vertebrata</taxon>
        <taxon>Euteleostomi</taxon>
        <taxon>Lepidosauria</taxon>
        <taxon>Squamata</taxon>
        <taxon>Bifurcata</taxon>
        <taxon>Unidentata</taxon>
        <taxon>Episquamata</taxon>
        <taxon>Toxicofera</taxon>
        <taxon>Iguania</taxon>
        <taxon>Acrodonta</taxon>
        <taxon>Chamaeleonidae</taxon>
        <taxon>Rieppeleon</taxon>
    </lineage>
</organism>
<feature type="transmembrane region" description="Helical" evidence="14">
    <location>
        <begin position="295"/>
        <end position="316"/>
    </location>
</feature>
<name>A0A023HHF1_RIEBR</name>
<feature type="transmembrane region" description="Helical" evidence="14">
    <location>
        <begin position="74"/>
        <end position="93"/>
    </location>
</feature>
<keyword evidence="13 15" id="KW-0496">Mitochondrion</keyword>
<dbReference type="PANTHER" id="PTHR11432:SF3">
    <property type="entry name" value="NADH-UBIQUINONE OXIDOREDUCTASE CHAIN 1"/>
    <property type="match status" value="1"/>
</dbReference>
<dbReference type="EMBL" id="JX301749">
    <property type="protein sequence ID" value="AGK36609.1"/>
    <property type="molecule type" value="Genomic_DNA"/>
</dbReference>
<keyword evidence="13" id="KW-0830">Ubiquinone</keyword>
<evidence type="ECO:0000256" key="6">
    <source>
        <dbReference type="ARBA" id="ARBA00022692"/>
    </source>
</evidence>
<keyword evidence="6 12" id="KW-0812">Transmembrane</keyword>
<keyword evidence="10 14" id="KW-0472">Membrane</keyword>
<protein>
    <recommendedName>
        <fullName evidence="4 13">NADH-ubiquinone oxidoreductase chain 1</fullName>
        <ecNumber evidence="3 13">7.1.1.2</ecNumber>
    </recommendedName>
</protein>
<dbReference type="PANTHER" id="PTHR11432">
    <property type="entry name" value="NADH DEHYDROGENASE SUBUNIT 1"/>
    <property type="match status" value="1"/>
</dbReference>
<dbReference type="GO" id="GO:0003954">
    <property type="term" value="F:NADH dehydrogenase activity"/>
    <property type="evidence" value="ECO:0007669"/>
    <property type="project" value="TreeGrafter"/>
</dbReference>
<feature type="transmembrane region" description="Helical" evidence="14">
    <location>
        <begin position="223"/>
        <end position="247"/>
    </location>
</feature>
<keyword evidence="7" id="KW-0249">Electron transport</keyword>
<evidence type="ECO:0000256" key="10">
    <source>
        <dbReference type="ARBA" id="ARBA00023136"/>
    </source>
</evidence>
<keyword evidence="5" id="KW-0813">Transport</keyword>
<dbReference type="GO" id="GO:0008137">
    <property type="term" value="F:NADH dehydrogenase (ubiquinone) activity"/>
    <property type="evidence" value="ECO:0007669"/>
    <property type="project" value="UniProtKB-EC"/>
</dbReference>
<geneLocation type="mitochondrion" evidence="15"/>
<feature type="transmembrane region" description="Helical" evidence="14">
    <location>
        <begin position="6"/>
        <end position="27"/>
    </location>
</feature>
<evidence type="ECO:0000256" key="8">
    <source>
        <dbReference type="ARBA" id="ARBA00022989"/>
    </source>
</evidence>
<dbReference type="InterPro" id="IPR001694">
    <property type="entry name" value="NADH_UbQ_OxRdtase_su1/FPO"/>
</dbReference>
<evidence type="ECO:0000256" key="11">
    <source>
        <dbReference type="ARBA" id="ARBA00049551"/>
    </source>
</evidence>
<reference evidence="15" key="1">
    <citation type="submission" date="2012-07" db="EMBL/GenBank/DDBJ databases">
        <title>Allopatric Speciation in Rhampholeon uluguruensis Complex of Tanzania: when Phenotypic Similarities Conceal Genetic Differences.</title>
        <authorList>
            <person name="Fisseha M."/>
            <person name="Mariaux J."/>
            <person name="Menegon M."/>
        </authorList>
    </citation>
    <scope>NUCLEOTIDE SEQUENCE</scope>
</reference>
<keyword evidence="5" id="KW-0679">Respiratory chain</keyword>
<gene>
    <name evidence="15" type="primary">ND1</name>
</gene>
<evidence type="ECO:0000256" key="7">
    <source>
        <dbReference type="ARBA" id="ARBA00022982"/>
    </source>
</evidence>
<feature type="transmembrane region" description="Helical" evidence="14">
    <location>
        <begin position="99"/>
        <end position="118"/>
    </location>
</feature>
<evidence type="ECO:0000256" key="12">
    <source>
        <dbReference type="RuleBase" id="RU000471"/>
    </source>
</evidence>
<keyword evidence="9 12" id="KW-0520">NAD</keyword>
<evidence type="ECO:0000313" key="15">
    <source>
        <dbReference type="EMBL" id="AGK36609.1"/>
    </source>
</evidence>
<evidence type="ECO:0000256" key="14">
    <source>
        <dbReference type="SAM" id="Phobius"/>
    </source>
</evidence>